<sequence>MIALPLAGLLLGAAGPQDRLANFRERVLATHNAERVRIGVPPLVWSDALASNASQYAVHLSRLPVLEHDASLDVEGENLWRGTKGAYSPEDMVTLWIDERRVFVNKPFPEVSTTGDIEDVGHYTQLIWRSTALVGCAVADAGEDEVMVCRYMEGGNVMTEMTY</sequence>
<reference evidence="2 3" key="1">
    <citation type="submission" date="2017-09" db="EMBL/GenBank/DDBJ databases">
        <title>The Catabolism of 3,6-Dichlorosalicylic acid is Initiated by the Cytochrome P450 Monooxygenase DsmABC in Rhizorhabdus dicambivorans Ndbn-20.</title>
        <authorList>
            <person name="Na L."/>
        </authorList>
    </citation>
    <scope>NUCLEOTIDE SEQUENCE [LARGE SCALE GENOMIC DNA]</scope>
    <source>
        <strain evidence="2 3">Ndbn-20m</strain>
    </source>
</reference>
<protein>
    <submittedName>
        <fullName evidence="2">SCP-like extracellular</fullName>
    </submittedName>
</protein>
<dbReference type="InterPro" id="IPR001283">
    <property type="entry name" value="CRISP-related"/>
</dbReference>
<keyword evidence="3" id="KW-1185">Reference proteome</keyword>
<dbReference type="InterPro" id="IPR014044">
    <property type="entry name" value="CAP_dom"/>
</dbReference>
<dbReference type="InterPro" id="IPR002413">
    <property type="entry name" value="V5_allergen-like"/>
</dbReference>
<dbReference type="SMART" id="SM00198">
    <property type="entry name" value="SCP"/>
    <property type="match status" value="1"/>
</dbReference>
<dbReference type="InterPro" id="IPR018244">
    <property type="entry name" value="Allrgn_V5/Tpx1_CS"/>
</dbReference>
<evidence type="ECO:0000313" key="2">
    <source>
        <dbReference type="EMBL" id="PCE42269.1"/>
    </source>
</evidence>
<dbReference type="PRINTS" id="PR00838">
    <property type="entry name" value="V5ALLERGEN"/>
</dbReference>
<dbReference type="Proteomes" id="UP000218934">
    <property type="component" value="Unassembled WGS sequence"/>
</dbReference>
<comment type="caution">
    <text evidence="2">The sequence shown here is derived from an EMBL/GenBank/DDBJ whole genome shotgun (WGS) entry which is preliminary data.</text>
</comment>
<dbReference type="PROSITE" id="PS01009">
    <property type="entry name" value="CRISP_1"/>
    <property type="match status" value="1"/>
</dbReference>
<dbReference type="InterPro" id="IPR035940">
    <property type="entry name" value="CAP_sf"/>
</dbReference>
<dbReference type="EMBL" id="NWUF01000009">
    <property type="protein sequence ID" value="PCE42269.1"/>
    <property type="molecule type" value="Genomic_DNA"/>
</dbReference>
<organism evidence="2 3">
    <name type="scientific">Rhizorhabdus dicambivorans</name>
    <dbReference type="NCBI Taxonomy" id="1850238"/>
    <lineage>
        <taxon>Bacteria</taxon>
        <taxon>Pseudomonadati</taxon>
        <taxon>Pseudomonadota</taxon>
        <taxon>Alphaproteobacteria</taxon>
        <taxon>Sphingomonadales</taxon>
        <taxon>Sphingomonadaceae</taxon>
        <taxon>Rhizorhabdus</taxon>
    </lineage>
</organism>
<dbReference type="Gene3D" id="3.40.33.10">
    <property type="entry name" value="CAP"/>
    <property type="match status" value="1"/>
</dbReference>
<evidence type="ECO:0000313" key="3">
    <source>
        <dbReference type="Proteomes" id="UP000218934"/>
    </source>
</evidence>
<dbReference type="AlphaFoldDB" id="A0A2A4FVQ0"/>
<dbReference type="PRINTS" id="PR00837">
    <property type="entry name" value="V5TPXLIKE"/>
</dbReference>
<dbReference type="KEGG" id="rdi:CMV14_23275"/>
<evidence type="ECO:0000259" key="1">
    <source>
        <dbReference type="SMART" id="SM00198"/>
    </source>
</evidence>
<name>A0A2A4FVQ0_9SPHN</name>
<dbReference type="GO" id="GO:0005576">
    <property type="term" value="C:extracellular region"/>
    <property type="evidence" value="ECO:0007669"/>
    <property type="project" value="InterPro"/>
</dbReference>
<gene>
    <name evidence="2" type="ORF">COO09_11015</name>
</gene>
<feature type="domain" description="SCP" evidence="1">
    <location>
        <begin position="22"/>
        <end position="159"/>
    </location>
</feature>
<dbReference type="OrthoDB" id="9794228at2"/>
<dbReference type="PANTHER" id="PTHR10334">
    <property type="entry name" value="CYSTEINE-RICH SECRETORY PROTEIN-RELATED"/>
    <property type="match status" value="1"/>
</dbReference>
<accession>A0A2A4FVQ0</accession>
<dbReference type="Pfam" id="PF00188">
    <property type="entry name" value="CAP"/>
    <property type="match status" value="1"/>
</dbReference>
<proteinExistence type="predicted"/>
<dbReference type="SUPFAM" id="SSF55797">
    <property type="entry name" value="PR-1-like"/>
    <property type="match status" value="1"/>
</dbReference>